<dbReference type="InterPro" id="IPR016032">
    <property type="entry name" value="Sig_transdc_resp-reg_C-effctor"/>
</dbReference>
<keyword evidence="5" id="KW-0238">DNA-binding</keyword>
<accession>A0A174RNL1</accession>
<evidence type="ECO:0000256" key="3">
    <source>
        <dbReference type="ARBA" id="ARBA00023015"/>
    </source>
</evidence>
<protein>
    <recommendedName>
        <fullName evidence="2">RNA polymerase sigma factor SigS</fullName>
    </recommendedName>
</protein>
<dbReference type="InterPro" id="IPR014284">
    <property type="entry name" value="RNA_pol_sigma-70_dom"/>
</dbReference>
<dbReference type="InterPro" id="IPR013325">
    <property type="entry name" value="RNA_pol_sigma_r2"/>
</dbReference>
<evidence type="ECO:0000256" key="1">
    <source>
        <dbReference type="ARBA" id="ARBA00007788"/>
    </source>
</evidence>
<dbReference type="Proteomes" id="UP000095746">
    <property type="component" value="Unassembled WGS sequence"/>
</dbReference>
<dbReference type="InterPro" id="IPR007627">
    <property type="entry name" value="RNA_pol_sigma70_r2"/>
</dbReference>
<comment type="function">
    <text evidence="7">Sigma factors are initiation factors that promote the attachment of RNA polymerase to specific initiation sites and are then released. Sigma-S contributes to the protection against external stress, thus playing a role in cellular fitness and survival.</text>
</comment>
<comment type="similarity">
    <text evidence="1">Belongs to the sigma-70 factor family.</text>
</comment>
<feature type="domain" description="RNA polymerase sigma-70 region 2" evidence="8">
    <location>
        <begin position="10"/>
        <end position="73"/>
    </location>
</feature>
<dbReference type="Gene3D" id="1.10.10.10">
    <property type="entry name" value="Winged helix-like DNA-binding domain superfamily/Winged helix DNA-binding domain"/>
    <property type="match status" value="1"/>
</dbReference>
<dbReference type="NCBIfam" id="TIGR02937">
    <property type="entry name" value="sigma70-ECF"/>
    <property type="match status" value="1"/>
</dbReference>
<evidence type="ECO:0000256" key="5">
    <source>
        <dbReference type="ARBA" id="ARBA00023125"/>
    </source>
</evidence>
<evidence type="ECO:0000256" key="4">
    <source>
        <dbReference type="ARBA" id="ARBA00023082"/>
    </source>
</evidence>
<dbReference type="AlphaFoldDB" id="A0A174RNL1"/>
<dbReference type="RefSeq" id="WP_021630114.1">
    <property type="nucleotide sequence ID" value="NZ_CAAKOI010000271.1"/>
</dbReference>
<evidence type="ECO:0000313" key="9">
    <source>
        <dbReference type="EMBL" id="CUP84009.1"/>
    </source>
</evidence>
<evidence type="ECO:0000259" key="8">
    <source>
        <dbReference type="Pfam" id="PF04542"/>
    </source>
</evidence>
<dbReference type="SUPFAM" id="SSF46894">
    <property type="entry name" value="C-terminal effector domain of the bipartite response regulators"/>
    <property type="match status" value="1"/>
</dbReference>
<dbReference type="GO" id="GO:0003677">
    <property type="term" value="F:DNA binding"/>
    <property type="evidence" value="ECO:0007669"/>
    <property type="project" value="UniProtKB-KW"/>
</dbReference>
<dbReference type="Pfam" id="PF04542">
    <property type="entry name" value="Sigma70_r2"/>
    <property type="match status" value="1"/>
</dbReference>
<proteinExistence type="inferred from homology"/>
<dbReference type="GO" id="GO:0006352">
    <property type="term" value="P:DNA-templated transcription initiation"/>
    <property type="evidence" value="ECO:0007669"/>
    <property type="project" value="InterPro"/>
</dbReference>
<dbReference type="Gene3D" id="1.10.1740.10">
    <property type="match status" value="1"/>
</dbReference>
<gene>
    <name evidence="9" type="ORF">ERS852411_03658</name>
</gene>
<dbReference type="InterPro" id="IPR036388">
    <property type="entry name" value="WH-like_DNA-bd_sf"/>
</dbReference>
<dbReference type="EMBL" id="CYZT01000522">
    <property type="protein sequence ID" value="CUP84009.1"/>
    <property type="molecule type" value="Genomic_DNA"/>
</dbReference>
<keyword evidence="4" id="KW-0731">Sigma factor</keyword>
<organism evidence="9 10">
    <name type="scientific">Flavonifractor plautii</name>
    <name type="common">Fusobacterium plautii</name>
    <dbReference type="NCBI Taxonomy" id="292800"/>
    <lineage>
        <taxon>Bacteria</taxon>
        <taxon>Bacillati</taxon>
        <taxon>Bacillota</taxon>
        <taxon>Clostridia</taxon>
        <taxon>Eubacteriales</taxon>
        <taxon>Oscillospiraceae</taxon>
        <taxon>Flavonifractor</taxon>
    </lineage>
</organism>
<evidence type="ECO:0000313" key="10">
    <source>
        <dbReference type="Proteomes" id="UP000095746"/>
    </source>
</evidence>
<dbReference type="GO" id="GO:0016987">
    <property type="term" value="F:sigma factor activity"/>
    <property type="evidence" value="ECO:0007669"/>
    <property type="project" value="UniProtKB-KW"/>
</dbReference>
<dbReference type="PANTHER" id="PTHR30385">
    <property type="entry name" value="SIGMA FACTOR F FLAGELLAR"/>
    <property type="match status" value="1"/>
</dbReference>
<evidence type="ECO:0000256" key="7">
    <source>
        <dbReference type="ARBA" id="ARBA00024701"/>
    </source>
</evidence>
<dbReference type="Pfam" id="PF13384">
    <property type="entry name" value="HTH_23"/>
    <property type="match status" value="1"/>
</dbReference>
<evidence type="ECO:0000256" key="2">
    <source>
        <dbReference type="ARBA" id="ARBA00021245"/>
    </source>
</evidence>
<sequence>MNRAEQEALIIKYRYLVRSVAYSVSNEAAKDEDALQNGLIGLWEATKKWDGNRPFEPLARRCIRCNIIDYIRSIHPDDSLEEDIPSEENIAALQSYEDQDFLALVYKLFPRRSRERRVLLALMRGESKPVIAAKLGCSRQTVYNISRAAWQKLQVEAEQEAQGR</sequence>
<evidence type="ECO:0000256" key="6">
    <source>
        <dbReference type="ARBA" id="ARBA00023163"/>
    </source>
</evidence>
<name>A0A174RNL1_FLAPL</name>
<keyword evidence="3" id="KW-0805">Transcription regulation</keyword>
<reference evidence="9 10" key="1">
    <citation type="submission" date="2015-09" db="EMBL/GenBank/DDBJ databases">
        <authorList>
            <consortium name="Pathogen Informatics"/>
        </authorList>
    </citation>
    <scope>NUCLEOTIDE SEQUENCE [LARGE SCALE GENOMIC DNA]</scope>
    <source>
        <strain evidence="9 10">2789STDY5608854</strain>
    </source>
</reference>
<keyword evidence="6" id="KW-0804">Transcription</keyword>
<dbReference type="SUPFAM" id="SSF88946">
    <property type="entry name" value="Sigma2 domain of RNA polymerase sigma factors"/>
    <property type="match status" value="1"/>
</dbReference>